<dbReference type="InterPro" id="IPR025641">
    <property type="entry name" value="DUF4340"/>
</dbReference>
<protein>
    <recommendedName>
        <fullName evidence="3">DUF4340 domain-containing protein</fullName>
    </recommendedName>
</protein>
<sequence>MRKPGSFVVFASLTAVVVLAAVHVQREPGEAAVEKGLLFPELRERLDQVVQVRIGKGESMTELRRQGKDAWGVRDRGDYPADLARIHELLLGAAGLERLERKTSNPDRYARLGLADATEKDAGAMRIVIQDDKGASLADFRVGKHGAAKGRRARDEIYVRMEADPVVWLVEGNLPYGSETMDWLRGELLTLEKARIREVRITHPDGEEVVVEKGDRKAVDYRLLGVPEGAEPKSAYTINSIASDMAKLRLQDVRGAGDIDLSAGEPGAKVLLTTFDGMRVAMETWRIGEDVFSRFDAGFDAALVEPASEGDESRAGKTEKTTAAGEDAERKEGKDEKVSSTTKPKPRHDAKSVEKEAARLSERWRDWVYILPKYRLNNLSRRMSDLIERPKPDAESDGS</sequence>
<evidence type="ECO:0000259" key="3">
    <source>
        <dbReference type="Pfam" id="PF14238"/>
    </source>
</evidence>
<feature type="region of interest" description="Disordered" evidence="1">
    <location>
        <begin position="306"/>
        <end position="358"/>
    </location>
</feature>
<feature type="compositionally biased region" description="Basic and acidic residues" evidence="1">
    <location>
        <begin position="311"/>
        <end position="320"/>
    </location>
</feature>
<dbReference type="Pfam" id="PF14238">
    <property type="entry name" value="DUF4340"/>
    <property type="match status" value="1"/>
</dbReference>
<dbReference type="AlphaFoldDB" id="A0A450YG13"/>
<evidence type="ECO:0000313" key="4">
    <source>
        <dbReference type="EMBL" id="VFK40478.1"/>
    </source>
</evidence>
<name>A0A450YG13_9GAMM</name>
<feature type="compositionally biased region" description="Basic and acidic residues" evidence="1">
    <location>
        <begin position="347"/>
        <end position="358"/>
    </location>
</feature>
<feature type="compositionally biased region" description="Basic and acidic residues" evidence="1">
    <location>
        <begin position="327"/>
        <end position="338"/>
    </location>
</feature>
<feature type="chain" id="PRO_5019295544" description="DUF4340 domain-containing protein" evidence="2">
    <location>
        <begin position="21"/>
        <end position="399"/>
    </location>
</feature>
<gene>
    <name evidence="4" type="ORF">BECKTC1821E_GA0114239_100766</name>
</gene>
<feature type="domain" description="DUF4340" evidence="3">
    <location>
        <begin position="71"/>
        <end position="258"/>
    </location>
</feature>
<evidence type="ECO:0000256" key="2">
    <source>
        <dbReference type="SAM" id="SignalP"/>
    </source>
</evidence>
<reference evidence="4" key="1">
    <citation type="submission" date="2019-02" db="EMBL/GenBank/DDBJ databases">
        <authorList>
            <person name="Gruber-Vodicka R. H."/>
            <person name="Seah K. B. B."/>
        </authorList>
    </citation>
    <scope>NUCLEOTIDE SEQUENCE</scope>
    <source>
        <strain evidence="4">BECK_BZ125</strain>
    </source>
</reference>
<evidence type="ECO:0000256" key="1">
    <source>
        <dbReference type="SAM" id="MobiDB-lite"/>
    </source>
</evidence>
<dbReference type="EMBL" id="CAADFT010000007">
    <property type="protein sequence ID" value="VFK40478.1"/>
    <property type="molecule type" value="Genomic_DNA"/>
</dbReference>
<accession>A0A450YG13</accession>
<organism evidence="4">
    <name type="scientific">Candidatus Kentrum sp. TC</name>
    <dbReference type="NCBI Taxonomy" id="2126339"/>
    <lineage>
        <taxon>Bacteria</taxon>
        <taxon>Pseudomonadati</taxon>
        <taxon>Pseudomonadota</taxon>
        <taxon>Gammaproteobacteria</taxon>
        <taxon>Candidatus Kentrum</taxon>
    </lineage>
</organism>
<feature type="signal peptide" evidence="2">
    <location>
        <begin position="1"/>
        <end position="20"/>
    </location>
</feature>
<proteinExistence type="predicted"/>
<keyword evidence="2" id="KW-0732">Signal</keyword>